<sequence>MNVKIIDKDNRGIGVSVTDNNDVEHTVAVGFDGDIQGHSQDGYADQPKNRTPDENEHVSQARRRARYHVYQETEYVPFPPEENLPGVKKVKQAIEDLSVEEFESYFSDAYDQVLAFHPNVEPPVELPASISNGDYILYLIDVYLDDNDEIEAVSDIHLQYLDENGDKTQDWNDDPFPECQPDARLQLFGKYVPSMEVFQEFVVYHLRCQLRDVYIGAGIEPPEEYRVLGRGNDELTGRYHNEEITIYDDYHLEEADIPGYELEFDYGFGELGKQSVINAKRKGISADADPEDADSRLANPSQDGEEGLLETISAMLRGSNADETET</sequence>
<evidence type="ECO:0000313" key="3">
    <source>
        <dbReference type="Proteomes" id="UP000294028"/>
    </source>
</evidence>
<reference evidence="2 3" key="1">
    <citation type="submission" date="2018-12" db="EMBL/GenBank/DDBJ databases">
        <title>Genome analysis provides insights into bioremediation potentialities of Halogeometricum borinquense strain N11.</title>
        <authorList>
            <person name="Najjari A."/>
            <person name="Youssef N."/>
            <person name="Fhoula I."/>
            <person name="Ben Dhia O."/>
            <person name="Mahjoubi M."/>
            <person name="Ouzari H.I."/>
            <person name="Cherif A."/>
        </authorList>
    </citation>
    <scope>NUCLEOTIDE SEQUENCE [LARGE SCALE GENOMIC DNA]</scope>
    <source>
        <strain evidence="2 3">N11</strain>
    </source>
</reference>
<organism evidence="2 3">
    <name type="scientific">Halogeometricum borinquense</name>
    <dbReference type="NCBI Taxonomy" id="60847"/>
    <lineage>
        <taxon>Archaea</taxon>
        <taxon>Methanobacteriati</taxon>
        <taxon>Methanobacteriota</taxon>
        <taxon>Stenosarchaea group</taxon>
        <taxon>Halobacteria</taxon>
        <taxon>Halobacteriales</taxon>
        <taxon>Haloferacaceae</taxon>
        <taxon>Halogeometricum</taxon>
    </lineage>
</organism>
<evidence type="ECO:0000313" key="2">
    <source>
        <dbReference type="EMBL" id="RYJ07743.1"/>
    </source>
</evidence>
<comment type="caution">
    <text evidence="2">The sequence shown here is derived from an EMBL/GenBank/DDBJ whole genome shotgun (WGS) entry which is preliminary data.</text>
</comment>
<dbReference type="RefSeq" id="WP_129786888.1">
    <property type="nucleotide sequence ID" value="NZ_RZHH01000012.1"/>
</dbReference>
<evidence type="ECO:0000256" key="1">
    <source>
        <dbReference type="SAM" id="MobiDB-lite"/>
    </source>
</evidence>
<name>A0A482T9W4_9EURY</name>
<dbReference type="Proteomes" id="UP000294028">
    <property type="component" value="Unassembled WGS sequence"/>
</dbReference>
<proteinExistence type="predicted"/>
<feature type="region of interest" description="Disordered" evidence="1">
    <location>
        <begin position="31"/>
        <end position="62"/>
    </location>
</feature>
<feature type="compositionally biased region" description="Basic and acidic residues" evidence="1">
    <location>
        <begin position="47"/>
        <end position="59"/>
    </location>
</feature>
<dbReference type="InterPro" id="IPR058264">
    <property type="entry name" value="DUF7958"/>
</dbReference>
<dbReference type="AlphaFoldDB" id="A0A482T9W4"/>
<protein>
    <submittedName>
        <fullName evidence="2">Uncharacterized protein</fullName>
    </submittedName>
</protein>
<feature type="region of interest" description="Disordered" evidence="1">
    <location>
        <begin position="283"/>
        <end position="306"/>
    </location>
</feature>
<gene>
    <name evidence="2" type="ORF">ELS19_20170</name>
</gene>
<dbReference type="Pfam" id="PF25858">
    <property type="entry name" value="DUF7958"/>
    <property type="match status" value="2"/>
</dbReference>
<dbReference type="EMBL" id="RZHH01000012">
    <property type="protein sequence ID" value="RYJ07743.1"/>
    <property type="molecule type" value="Genomic_DNA"/>
</dbReference>
<accession>A0A482T9W4</accession>